<dbReference type="RefSeq" id="WP_284333036.1">
    <property type="nucleotide sequence ID" value="NZ_BSOA01000039.1"/>
</dbReference>
<evidence type="ECO:0000313" key="2">
    <source>
        <dbReference type="EMBL" id="GLQ89597.1"/>
    </source>
</evidence>
<dbReference type="SUPFAM" id="SSF52540">
    <property type="entry name" value="P-loop containing nucleoside triphosphate hydrolases"/>
    <property type="match status" value="1"/>
</dbReference>
<dbReference type="PANTHER" id="PTHR32182">
    <property type="entry name" value="DNA REPLICATION AND REPAIR PROTEIN RECF"/>
    <property type="match status" value="1"/>
</dbReference>
<protein>
    <submittedName>
        <fullName evidence="2">ATPase</fullName>
    </submittedName>
</protein>
<feature type="domain" description="AAA+ ATPase" evidence="1">
    <location>
        <begin position="22"/>
        <end position="361"/>
    </location>
</feature>
<dbReference type="Proteomes" id="UP001156627">
    <property type="component" value="Unassembled WGS sequence"/>
</dbReference>
<name>A0ABQ5XF56_9GAMM</name>
<dbReference type="Gene3D" id="3.40.50.300">
    <property type="entry name" value="P-loop containing nucleotide triphosphate hydrolases"/>
    <property type="match status" value="2"/>
</dbReference>
<dbReference type="EMBL" id="BSOA01000039">
    <property type="protein sequence ID" value="GLQ89597.1"/>
    <property type="molecule type" value="Genomic_DNA"/>
</dbReference>
<sequence>MIERLYIHNFRCLENFEFKPGGAPSVLLIGKNGSGKSTLAKALNVLQRIGRGVTRTGELVKPADCTQGRKDVPIRFSIEVRLADRLYVYTLALELPDRFKEFRVLEESLHLDGQEIYTRHQAQVSIPPRGNKVGAQFSIDWHVIALNVIQDPVFSRTLSTLREWLAGMVLLAPVPSMMTGDSKDESLQPLADGGNFGDWMAGLLAQYPAAYNDIVSYLRDVLPDLHQFRNVPIGRDAKTLMVDFRTPPAGHLELDFDVLSDGEKCLFLGAVLIAANKAYGPLLAFWDEPDSHLSMAEVRQFAVALRRAFDKGGQVIITSHNAETIRSFSDDNTWVLDRQGHLEPSGIRPLADLQVRGDLIRTLLSGELAS</sequence>
<dbReference type="CDD" id="cd00267">
    <property type="entry name" value="ABC_ATPase"/>
    <property type="match status" value="1"/>
</dbReference>
<dbReference type="Pfam" id="PF13175">
    <property type="entry name" value="AAA_15"/>
    <property type="match status" value="1"/>
</dbReference>
<dbReference type="InterPro" id="IPR003593">
    <property type="entry name" value="AAA+_ATPase"/>
</dbReference>
<gene>
    <name evidence="2" type="ORF">GCM10007898_31720</name>
</gene>
<evidence type="ECO:0000259" key="1">
    <source>
        <dbReference type="SMART" id="SM00382"/>
    </source>
</evidence>
<dbReference type="PANTHER" id="PTHR32182:SF22">
    <property type="entry name" value="ATP-DEPENDENT ENDONUCLEASE, OLD FAMILY-RELATED"/>
    <property type="match status" value="1"/>
</dbReference>
<dbReference type="SMART" id="SM00382">
    <property type="entry name" value="AAA"/>
    <property type="match status" value="1"/>
</dbReference>
<reference evidence="3" key="1">
    <citation type="journal article" date="2019" name="Int. J. Syst. Evol. Microbiol.">
        <title>The Global Catalogue of Microorganisms (GCM) 10K type strain sequencing project: providing services to taxonomists for standard genome sequencing and annotation.</title>
        <authorList>
            <consortium name="The Broad Institute Genomics Platform"/>
            <consortium name="The Broad Institute Genome Sequencing Center for Infectious Disease"/>
            <person name="Wu L."/>
            <person name="Ma J."/>
        </authorList>
    </citation>
    <scope>NUCLEOTIDE SEQUENCE [LARGE SCALE GENOMIC DNA]</scope>
    <source>
        <strain evidence="3">NBRC 111981</strain>
    </source>
</reference>
<evidence type="ECO:0000313" key="3">
    <source>
        <dbReference type="Proteomes" id="UP001156627"/>
    </source>
</evidence>
<keyword evidence="3" id="KW-1185">Reference proteome</keyword>
<accession>A0ABQ5XF56</accession>
<dbReference type="Pfam" id="PF13304">
    <property type="entry name" value="AAA_21"/>
    <property type="match status" value="1"/>
</dbReference>
<dbReference type="InterPro" id="IPR027417">
    <property type="entry name" value="P-loop_NTPase"/>
</dbReference>
<dbReference type="InterPro" id="IPR003959">
    <property type="entry name" value="ATPase_AAA_core"/>
</dbReference>
<proteinExistence type="predicted"/>
<organism evidence="2 3">
    <name type="scientific">Dyella flagellata</name>
    <dbReference type="NCBI Taxonomy" id="1867833"/>
    <lineage>
        <taxon>Bacteria</taxon>
        <taxon>Pseudomonadati</taxon>
        <taxon>Pseudomonadota</taxon>
        <taxon>Gammaproteobacteria</taxon>
        <taxon>Lysobacterales</taxon>
        <taxon>Rhodanobacteraceae</taxon>
        <taxon>Dyella</taxon>
    </lineage>
</organism>
<dbReference type="InterPro" id="IPR041685">
    <property type="entry name" value="AAA_GajA/Old/RecF-like"/>
</dbReference>
<comment type="caution">
    <text evidence="2">The sequence shown here is derived from an EMBL/GenBank/DDBJ whole genome shotgun (WGS) entry which is preliminary data.</text>
</comment>